<dbReference type="RefSeq" id="WP_172344775.1">
    <property type="nucleotide sequence ID" value="NZ_CASYYZ010000105.1"/>
</dbReference>
<proteinExistence type="predicted"/>
<evidence type="ECO:0000313" key="2">
    <source>
        <dbReference type="Proteomes" id="UP000820977"/>
    </source>
</evidence>
<evidence type="ECO:0008006" key="3">
    <source>
        <dbReference type="Google" id="ProtNLM"/>
    </source>
</evidence>
<accession>A0ABX2B1B5</accession>
<reference evidence="1 2" key="1">
    <citation type="submission" date="2020-05" db="EMBL/GenBank/DDBJ databases">
        <title>Distinct polysaccharide utilization as determinants for interspecies competition between intestinal Prevotella spp.</title>
        <authorList>
            <person name="Galvez E.J.C."/>
            <person name="Iljazovic A."/>
            <person name="Strowig T."/>
        </authorList>
    </citation>
    <scope>NUCLEOTIDE SEQUENCE [LARGE SCALE GENOMIC DNA]</scope>
    <source>
        <strain evidence="1 2">PCHR</strain>
    </source>
</reference>
<organism evidence="1 2">
    <name type="scientific">Xylanibacter caecicola</name>
    <dbReference type="NCBI Taxonomy" id="2736294"/>
    <lineage>
        <taxon>Bacteria</taxon>
        <taxon>Pseudomonadati</taxon>
        <taxon>Bacteroidota</taxon>
        <taxon>Bacteroidia</taxon>
        <taxon>Bacteroidales</taxon>
        <taxon>Prevotellaceae</taxon>
        <taxon>Xylanibacter</taxon>
    </lineage>
</organism>
<gene>
    <name evidence="1" type="ORF">HPS54_07165</name>
</gene>
<keyword evidence="2" id="KW-1185">Reference proteome</keyword>
<comment type="caution">
    <text evidence="1">The sequence shown here is derived from an EMBL/GenBank/DDBJ whole genome shotgun (WGS) entry which is preliminary data.</text>
</comment>
<evidence type="ECO:0000313" key="1">
    <source>
        <dbReference type="EMBL" id="NPE25291.1"/>
    </source>
</evidence>
<dbReference type="EMBL" id="JABKKJ010000010">
    <property type="protein sequence ID" value="NPE25291.1"/>
    <property type="molecule type" value="Genomic_DNA"/>
</dbReference>
<dbReference type="Proteomes" id="UP000820977">
    <property type="component" value="Unassembled WGS sequence"/>
</dbReference>
<dbReference type="PROSITE" id="PS51257">
    <property type="entry name" value="PROKAR_LIPOPROTEIN"/>
    <property type="match status" value="1"/>
</dbReference>
<protein>
    <recommendedName>
        <fullName evidence="3">Tetratricopeptide repeat protein</fullName>
    </recommendedName>
</protein>
<name>A0ABX2B1B5_9BACT</name>
<sequence>MSRKIFAVAVIAMLFCACKNVKEDAMKLADECEELYDNGRYDAALSLIDSLRRTYPDVSGARKKALVIYQKAELAKAQDDVKDMDKALQQASEDFHVIDSVVARHKTDGVVTAEELTRHTRMRMKRDSLQTRFDVQCAKIRFIKKKMKE</sequence>